<protein>
    <submittedName>
        <fullName evidence="2">ABC transporter domain-containing protein</fullName>
    </submittedName>
</protein>
<dbReference type="PANTHER" id="PTHR43394">
    <property type="entry name" value="ATP-DEPENDENT PERMEASE MDL1, MITOCHONDRIAL"/>
    <property type="match status" value="1"/>
</dbReference>
<dbReference type="Proteomes" id="UP000095283">
    <property type="component" value="Unplaced"/>
</dbReference>
<dbReference type="WBParaSite" id="Hba_11174">
    <property type="protein sequence ID" value="Hba_11174"/>
    <property type="gene ID" value="Hba_11174"/>
</dbReference>
<dbReference type="InterPro" id="IPR039421">
    <property type="entry name" value="Type_1_exporter"/>
</dbReference>
<sequence length="96" mass="10943">MFLSNKIDVNMGKLYETKEVINNIKITLDDIPLRDFNINWLRSTIGVVQQEPIIFVATVAENIRMGDDSLTNEDVEEACRMANAQGFISKLSEVFF</sequence>
<dbReference type="PANTHER" id="PTHR43394:SF1">
    <property type="entry name" value="ATP-BINDING CASSETTE SUB-FAMILY B MEMBER 10, MITOCHONDRIAL"/>
    <property type="match status" value="1"/>
</dbReference>
<proteinExistence type="predicted"/>
<dbReference type="AlphaFoldDB" id="A0A1I7X167"/>
<evidence type="ECO:0000313" key="1">
    <source>
        <dbReference type="Proteomes" id="UP000095283"/>
    </source>
</evidence>
<reference evidence="2" key="1">
    <citation type="submission" date="2016-11" db="UniProtKB">
        <authorList>
            <consortium name="WormBaseParasite"/>
        </authorList>
    </citation>
    <scope>IDENTIFICATION</scope>
</reference>
<name>A0A1I7X167_HETBA</name>
<evidence type="ECO:0000313" key="2">
    <source>
        <dbReference type="WBParaSite" id="Hba_11174"/>
    </source>
</evidence>
<organism evidence="1 2">
    <name type="scientific">Heterorhabditis bacteriophora</name>
    <name type="common">Entomopathogenic nematode worm</name>
    <dbReference type="NCBI Taxonomy" id="37862"/>
    <lineage>
        <taxon>Eukaryota</taxon>
        <taxon>Metazoa</taxon>
        <taxon>Ecdysozoa</taxon>
        <taxon>Nematoda</taxon>
        <taxon>Chromadorea</taxon>
        <taxon>Rhabditida</taxon>
        <taxon>Rhabditina</taxon>
        <taxon>Rhabditomorpha</taxon>
        <taxon>Strongyloidea</taxon>
        <taxon>Heterorhabditidae</taxon>
        <taxon>Heterorhabditis</taxon>
    </lineage>
</organism>
<keyword evidence="1" id="KW-1185">Reference proteome</keyword>
<dbReference type="InterPro" id="IPR027417">
    <property type="entry name" value="P-loop_NTPase"/>
</dbReference>
<dbReference type="GO" id="GO:0015421">
    <property type="term" value="F:ABC-type oligopeptide transporter activity"/>
    <property type="evidence" value="ECO:0007669"/>
    <property type="project" value="TreeGrafter"/>
</dbReference>
<dbReference type="SUPFAM" id="SSF52540">
    <property type="entry name" value="P-loop containing nucleoside triphosphate hydrolases"/>
    <property type="match status" value="1"/>
</dbReference>
<accession>A0A1I7X167</accession>
<dbReference type="Gene3D" id="3.40.50.300">
    <property type="entry name" value="P-loop containing nucleotide triphosphate hydrolases"/>
    <property type="match status" value="1"/>
</dbReference>